<evidence type="ECO:0000313" key="2">
    <source>
        <dbReference type="Proteomes" id="UP000294588"/>
    </source>
</evidence>
<evidence type="ECO:0000313" key="1">
    <source>
        <dbReference type="EMBL" id="TDF72567.1"/>
    </source>
</evidence>
<comment type="caution">
    <text evidence="1">The sequence shown here is derived from an EMBL/GenBank/DDBJ whole genome shotgun (WGS) entry which is preliminary data.</text>
</comment>
<dbReference type="Proteomes" id="UP000294588">
    <property type="component" value="Unassembled WGS sequence"/>
</dbReference>
<reference evidence="1" key="1">
    <citation type="submission" date="2019-03" db="EMBL/GenBank/DDBJ databases">
        <title>Candidatus Syntrophosphaera thermopropionivorans: a novel player in syntrophic propionate oxidation during anaerobic digestion.</title>
        <authorList>
            <person name="Dyksma S."/>
        </authorList>
    </citation>
    <scope>NUCLEOTIDE SEQUENCE</scope>
    <source>
        <strain evidence="1">W5</strain>
    </source>
</reference>
<dbReference type="EMBL" id="SMOG01000025">
    <property type="protein sequence ID" value="TDF72567.1"/>
    <property type="molecule type" value="Genomic_DNA"/>
</dbReference>
<keyword evidence="2" id="KW-1185">Reference proteome</keyword>
<organism evidence="1 2">
    <name type="scientific">Candidatus Syntrophosphaera thermopropionivorans</name>
    <dbReference type="NCBI Taxonomy" id="2593015"/>
    <lineage>
        <taxon>Bacteria</taxon>
        <taxon>Pseudomonadati</taxon>
        <taxon>Candidatus Cloacimonadota</taxon>
        <taxon>Candidatus Cloacimonadia</taxon>
        <taxon>Candidatus Cloacimonadales</taxon>
        <taxon>Candidatus Cloacimonadaceae</taxon>
        <taxon>Candidatus Syntrophosphaera</taxon>
    </lineage>
</organism>
<keyword evidence="1" id="KW-0808">Transferase</keyword>
<keyword evidence="1" id="KW-0548">Nucleotidyltransferase</keyword>
<sequence length="205" mass="22315">MTELFNELFANQNPEYVKIWQNSVVGIAGVGGLGSNIAFSLTRAGIGKLIIADPDIVSTSNLTRQQYFLNQVGLPKVAALKDNLLNISPFTMVNPYPQKITPTNLSLIFGKVDILIEALDEAEEKQMLIENWQQLYPDKYLIGASGIAGVGKNELIHIEQIGTLFLVGDGITEIENGVYPTAARVAVVANMQANLCLELLLQKGN</sequence>
<accession>A0AC61QHZ2</accession>
<proteinExistence type="predicted"/>
<gene>
    <name evidence="1" type="primary">thiF</name>
    <name evidence="1" type="ORF">E0946_06365</name>
</gene>
<name>A0AC61QHZ2_9BACT</name>
<protein>
    <submittedName>
        <fullName evidence="1">Sulfur carrier protein ThiS adenylyltransferase ThiF</fullName>
    </submittedName>
</protein>